<dbReference type="AlphaFoldDB" id="A0A286RIP4"/>
<accession>A0A286RIP4</accession>
<dbReference type="RefSeq" id="WP_095415772.1">
    <property type="nucleotide sequence ID" value="NZ_CP018477.1"/>
</dbReference>
<reference evidence="1 2" key="1">
    <citation type="journal article" name="Front. Microbiol.">
        <title>Sugar Metabolism of the First Thermophilic Planctomycete Thermogutta terrifontis: Comparative Genomic and Transcriptomic Approaches.</title>
        <authorList>
            <person name="Elcheninov A.G."/>
            <person name="Menzel P."/>
            <person name="Gudbergsdottir S.R."/>
            <person name="Slesarev A.I."/>
            <person name="Kadnikov V.V."/>
            <person name="Krogh A."/>
            <person name="Bonch-Osmolovskaya E.A."/>
            <person name="Peng X."/>
            <person name="Kublanov I.V."/>
        </authorList>
    </citation>
    <scope>NUCLEOTIDE SEQUENCE [LARGE SCALE GENOMIC DNA]</scope>
    <source>
        <strain evidence="1 2">R1</strain>
    </source>
</reference>
<dbReference type="OrthoDB" id="283021at2"/>
<dbReference type="EMBL" id="CP018477">
    <property type="protein sequence ID" value="ASV75837.1"/>
    <property type="molecule type" value="Genomic_DNA"/>
</dbReference>
<dbReference type="Proteomes" id="UP000215086">
    <property type="component" value="Chromosome"/>
</dbReference>
<evidence type="ECO:0000313" key="2">
    <source>
        <dbReference type="Proteomes" id="UP000215086"/>
    </source>
</evidence>
<dbReference type="KEGG" id="ttf:THTE_3235"/>
<protein>
    <submittedName>
        <fullName evidence="1">Uncharacterized protein</fullName>
    </submittedName>
</protein>
<keyword evidence="2" id="KW-1185">Reference proteome</keyword>
<gene>
    <name evidence="1" type="ORF">THTE_3235</name>
</gene>
<organism evidence="1 2">
    <name type="scientific">Thermogutta terrifontis</name>
    <dbReference type="NCBI Taxonomy" id="1331910"/>
    <lineage>
        <taxon>Bacteria</taxon>
        <taxon>Pseudomonadati</taxon>
        <taxon>Planctomycetota</taxon>
        <taxon>Planctomycetia</taxon>
        <taxon>Pirellulales</taxon>
        <taxon>Thermoguttaceae</taxon>
        <taxon>Thermogutta</taxon>
    </lineage>
</organism>
<name>A0A286RIP4_9BACT</name>
<evidence type="ECO:0000313" key="1">
    <source>
        <dbReference type="EMBL" id="ASV75837.1"/>
    </source>
</evidence>
<proteinExistence type="predicted"/>
<sequence>MAELSQFRLWRLLHFAQPVHFRTLLRTLSETPPRSLLEVGSLDLGRTELLVQVVRHAAPQSLFRYVGISKFEEAGGPEVKQVYRVLRGLNADVVLLPGRLAEALPRWANHVADVDLILLWHPEVLRPDDRCWFYIPRMLSESGRVLIEWNDGRRTRWAVVSKEEAIRRADAVVRRRAA</sequence>